<organism evidence="2">
    <name type="scientific">Cucumis melo</name>
    <name type="common">Muskmelon</name>
    <dbReference type="NCBI Taxonomy" id="3656"/>
    <lineage>
        <taxon>Eukaryota</taxon>
        <taxon>Viridiplantae</taxon>
        <taxon>Streptophyta</taxon>
        <taxon>Embryophyta</taxon>
        <taxon>Tracheophyta</taxon>
        <taxon>Spermatophyta</taxon>
        <taxon>Magnoliopsida</taxon>
        <taxon>eudicotyledons</taxon>
        <taxon>Gunneridae</taxon>
        <taxon>Pentapetalae</taxon>
        <taxon>rosids</taxon>
        <taxon>fabids</taxon>
        <taxon>Cucurbitales</taxon>
        <taxon>Cucurbitaceae</taxon>
        <taxon>Benincaseae</taxon>
        <taxon>Cucumis</taxon>
    </lineage>
</organism>
<proteinExistence type="predicted"/>
<sequence>MGSSSSPTSRWAQAQTQQADGPRPKPAQQENGPKPT</sequence>
<protein>
    <submittedName>
        <fullName evidence="2">Uncharacterized protein</fullName>
    </submittedName>
</protein>
<evidence type="ECO:0000313" key="2">
    <source>
        <dbReference type="EnsemblPlants" id="MELO3C028296.2.1"/>
    </source>
</evidence>
<dbReference type="AlphaFoldDB" id="A0A9I9E3U6"/>
<reference evidence="2" key="1">
    <citation type="submission" date="2023-03" db="UniProtKB">
        <authorList>
            <consortium name="EnsemblPlants"/>
        </authorList>
    </citation>
    <scope>IDENTIFICATION</scope>
</reference>
<dbReference type="EnsemblPlants" id="MELO3C028296.2.1">
    <property type="protein sequence ID" value="MELO3C028296.2.1"/>
    <property type="gene ID" value="MELO3C028296.2"/>
</dbReference>
<name>A0A9I9E3U6_CUCME</name>
<feature type="compositionally biased region" description="Polar residues" evidence="1">
    <location>
        <begin position="1"/>
        <end position="19"/>
    </location>
</feature>
<evidence type="ECO:0000256" key="1">
    <source>
        <dbReference type="SAM" id="MobiDB-lite"/>
    </source>
</evidence>
<dbReference type="Gramene" id="MELO3C028296.2.1">
    <property type="protein sequence ID" value="MELO3C028296.2.1"/>
    <property type="gene ID" value="MELO3C028296.2"/>
</dbReference>
<feature type="region of interest" description="Disordered" evidence="1">
    <location>
        <begin position="1"/>
        <end position="36"/>
    </location>
</feature>
<accession>A0A9I9E3U6</accession>